<feature type="domain" description="Glycosyl transferase family 1" evidence="1">
    <location>
        <begin position="189"/>
        <end position="296"/>
    </location>
</feature>
<keyword evidence="4" id="KW-1185">Reference proteome</keyword>
<protein>
    <submittedName>
        <fullName evidence="3">Glycosyltransferase</fullName>
    </submittedName>
</protein>
<dbReference type="Gene3D" id="3.40.50.2000">
    <property type="entry name" value="Glycogen Phosphorylase B"/>
    <property type="match status" value="2"/>
</dbReference>
<name>A0A4Y8SH77_9SPHI</name>
<comment type="caution">
    <text evidence="3">The sequence shown here is derived from an EMBL/GenBank/DDBJ whole genome shotgun (WGS) entry which is preliminary data.</text>
</comment>
<dbReference type="PANTHER" id="PTHR12526">
    <property type="entry name" value="GLYCOSYLTRANSFERASE"/>
    <property type="match status" value="1"/>
</dbReference>
<dbReference type="EMBL" id="SOZE01000007">
    <property type="protein sequence ID" value="TFF38222.1"/>
    <property type="molecule type" value="Genomic_DNA"/>
</dbReference>
<dbReference type="GO" id="GO:0016757">
    <property type="term" value="F:glycosyltransferase activity"/>
    <property type="evidence" value="ECO:0007669"/>
    <property type="project" value="InterPro"/>
</dbReference>
<sequence>MRPMPDALVILSPGFAASEADTTCLPAQQAFVLALKQECPDLDIIILSFQYPFKRSEYLWNGVKVFAFGGKSRSGLYRLLTWLRVWLRLRKLHRQYSIIGLLSFWLGEAAFVGSHFARLKGLKHYSWLLGQDAKAGNKYARWIKPRGDDLIALSDALRAEYQKNYGIAPAYVIPNGVLPGSFPDTGGERDIDILGVGSLIPLKRYHLFAELIHQLKESQPNIKAVICGDGPEMQNLKNLIERLGLGDNLVLKGELPHPQVLALMQRSRVFMHTSEYEGFSTVCLEALFAGAQVVSFVKAMDAQIPNWHVVGTSAEMLAAVVSILQYGHHDCKPVIPYPIADNAKAIMRLYGYKD</sequence>
<dbReference type="InterPro" id="IPR028098">
    <property type="entry name" value="Glyco_trans_4-like_N"/>
</dbReference>
<dbReference type="InterPro" id="IPR001296">
    <property type="entry name" value="Glyco_trans_1"/>
</dbReference>
<dbReference type="SUPFAM" id="SSF53756">
    <property type="entry name" value="UDP-Glycosyltransferase/glycogen phosphorylase"/>
    <property type="match status" value="1"/>
</dbReference>
<evidence type="ECO:0000259" key="1">
    <source>
        <dbReference type="Pfam" id="PF00534"/>
    </source>
</evidence>
<gene>
    <name evidence="3" type="ORF">E2R66_09295</name>
</gene>
<dbReference type="Pfam" id="PF13439">
    <property type="entry name" value="Glyco_transf_4"/>
    <property type="match status" value="1"/>
</dbReference>
<evidence type="ECO:0000259" key="2">
    <source>
        <dbReference type="Pfam" id="PF13439"/>
    </source>
</evidence>
<organism evidence="3 4">
    <name type="scientific">Mucilaginibacter psychrotolerans</name>
    <dbReference type="NCBI Taxonomy" id="1524096"/>
    <lineage>
        <taxon>Bacteria</taxon>
        <taxon>Pseudomonadati</taxon>
        <taxon>Bacteroidota</taxon>
        <taxon>Sphingobacteriia</taxon>
        <taxon>Sphingobacteriales</taxon>
        <taxon>Sphingobacteriaceae</taxon>
        <taxon>Mucilaginibacter</taxon>
    </lineage>
</organism>
<dbReference type="Pfam" id="PF00534">
    <property type="entry name" value="Glycos_transf_1"/>
    <property type="match status" value="1"/>
</dbReference>
<reference evidence="3 4" key="1">
    <citation type="journal article" date="2017" name="Int. J. Syst. Evol. Microbiol.">
        <title>Mucilaginibacterpsychrotolerans sp. nov., isolated from peatlands.</title>
        <authorList>
            <person name="Deng Y."/>
            <person name="Shen L."/>
            <person name="Xu B."/>
            <person name="Liu Y."/>
            <person name="Gu Z."/>
            <person name="Liu H."/>
            <person name="Zhou Y."/>
        </authorList>
    </citation>
    <scope>NUCLEOTIDE SEQUENCE [LARGE SCALE GENOMIC DNA]</scope>
    <source>
        <strain evidence="3 4">NH7-4</strain>
    </source>
</reference>
<evidence type="ECO:0000313" key="3">
    <source>
        <dbReference type="EMBL" id="TFF38222.1"/>
    </source>
</evidence>
<evidence type="ECO:0000313" key="4">
    <source>
        <dbReference type="Proteomes" id="UP000297540"/>
    </source>
</evidence>
<proteinExistence type="predicted"/>
<keyword evidence="3" id="KW-0808">Transferase</keyword>
<accession>A0A4Y8SH77</accession>
<dbReference type="AlphaFoldDB" id="A0A4Y8SH77"/>
<feature type="domain" description="Glycosyltransferase subfamily 4-like N-terminal" evidence="2">
    <location>
        <begin position="43"/>
        <end position="177"/>
    </location>
</feature>
<dbReference type="Proteomes" id="UP000297540">
    <property type="component" value="Unassembled WGS sequence"/>
</dbReference>